<name>A0ABT9Y5J7_9FIRM</name>
<keyword evidence="4 6" id="KW-0464">Manganese</keyword>
<dbReference type="Proteomes" id="UP001239167">
    <property type="component" value="Unassembled WGS sequence"/>
</dbReference>
<dbReference type="EMBL" id="JAUSUE010000004">
    <property type="protein sequence ID" value="MDQ0203103.1"/>
    <property type="molecule type" value="Genomic_DNA"/>
</dbReference>
<comment type="cofactor">
    <cofactor evidence="6">
        <name>Mn(2+)</name>
        <dbReference type="ChEBI" id="CHEBI:29035"/>
    </cofactor>
</comment>
<protein>
    <recommendedName>
        <fullName evidence="2 6">Adenine deaminase</fullName>
        <shortName evidence="6">Adenase</shortName>
        <shortName evidence="6">Adenine aminase</shortName>
        <ecNumber evidence="2 6">3.5.4.2</ecNumber>
    </recommendedName>
</protein>
<dbReference type="EC" id="3.5.4.2" evidence="2 6"/>
<evidence type="ECO:0000259" key="8">
    <source>
        <dbReference type="Pfam" id="PF13382"/>
    </source>
</evidence>
<dbReference type="InterPro" id="IPR011059">
    <property type="entry name" value="Metal-dep_hydrolase_composite"/>
</dbReference>
<comment type="caution">
    <text evidence="9">The sequence shown here is derived from an EMBL/GenBank/DDBJ whole genome shotgun (WGS) entry which is preliminary data.</text>
</comment>
<dbReference type="SUPFAM" id="SSF51338">
    <property type="entry name" value="Composite domain of metallo-dependent hydrolases"/>
    <property type="match status" value="1"/>
</dbReference>
<evidence type="ECO:0000259" key="7">
    <source>
        <dbReference type="Pfam" id="PF01979"/>
    </source>
</evidence>
<dbReference type="Pfam" id="PF01979">
    <property type="entry name" value="Amidohydro_1"/>
    <property type="match status" value="1"/>
</dbReference>
<evidence type="ECO:0000256" key="4">
    <source>
        <dbReference type="ARBA" id="ARBA00023211"/>
    </source>
</evidence>
<dbReference type="PANTHER" id="PTHR11113">
    <property type="entry name" value="N-ACETYLGLUCOSAMINE-6-PHOSPHATE DEACETYLASE"/>
    <property type="match status" value="1"/>
</dbReference>
<dbReference type="InterPro" id="IPR006680">
    <property type="entry name" value="Amidohydro-rel"/>
</dbReference>
<dbReference type="InterPro" id="IPR026912">
    <property type="entry name" value="Adenine_deam_C"/>
</dbReference>
<evidence type="ECO:0000313" key="9">
    <source>
        <dbReference type="EMBL" id="MDQ0203103.1"/>
    </source>
</evidence>
<comment type="similarity">
    <text evidence="1 6">Belongs to the metallo-dependent hydrolases superfamily. Adenine deaminase family.</text>
</comment>
<evidence type="ECO:0000256" key="6">
    <source>
        <dbReference type="HAMAP-Rule" id="MF_01518"/>
    </source>
</evidence>
<dbReference type="InterPro" id="IPR006679">
    <property type="entry name" value="Adenine_deam"/>
</dbReference>
<comment type="catalytic activity">
    <reaction evidence="5 6">
        <text>adenine + H2O + H(+) = hypoxanthine + NH4(+)</text>
        <dbReference type="Rhea" id="RHEA:23688"/>
        <dbReference type="ChEBI" id="CHEBI:15377"/>
        <dbReference type="ChEBI" id="CHEBI:15378"/>
        <dbReference type="ChEBI" id="CHEBI:16708"/>
        <dbReference type="ChEBI" id="CHEBI:17368"/>
        <dbReference type="ChEBI" id="CHEBI:28938"/>
        <dbReference type="EC" id="3.5.4.2"/>
    </reaction>
</comment>
<evidence type="ECO:0000313" key="10">
    <source>
        <dbReference type="Proteomes" id="UP001239167"/>
    </source>
</evidence>
<dbReference type="InterPro" id="IPR032466">
    <property type="entry name" value="Metal_Hydrolase"/>
</dbReference>
<dbReference type="RefSeq" id="WP_432748988.1">
    <property type="nucleotide sequence ID" value="NZ_CP116940.1"/>
</dbReference>
<dbReference type="HAMAP" id="MF_01518">
    <property type="entry name" value="Adenine_deamin"/>
    <property type="match status" value="1"/>
</dbReference>
<keyword evidence="10" id="KW-1185">Reference proteome</keyword>
<dbReference type="GO" id="GO:0000034">
    <property type="term" value="F:adenine deaminase activity"/>
    <property type="evidence" value="ECO:0007669"/>
    <property type="project" value="UniProtKB-EC"/>
</dbReference>
<sequence>MIEKKQLEKLINVAAGRQNADLALRNCRIVDVYSARLLCGDIAISGGVIAGIGSYRSDNEKDMCGAIVMPGLIDAHIHIESSCVSPEELGALLVPHGTSTIIADPHEIVNVCGLTGLSYMLEAAANARLDIKFMMPSCVPATPFEHAGAELTAKLMADSMASEKILGLGEFMNFPGVINNDDEVINKIMTAKYNGKIIDGHGPGLSGYGLNAYIVAGILTDHECSSVKEMHEKIERGMYVLLRRGSACDDLSNLIGGVTRDNERRCLLCSDDRQTKTIFEKGHLEEHLRFCVRAGISPFSAVRMASLNAAECYGLSDRGAVAPGKKADLTIVDDLENFNISEVYIDGILTAQNGKYLPKVVKHPIDTVAGSCHVKDFSVEKLSLYLKSDKVKTISILPGGVVTEKGTATVKLDESGRFIYSPEHDIVKIAVVERHRNTGNVAVALLQNYGIKQGAVAVSIAHDSHNIIVVGTNDRDMEYAVNELIKQQGGILLACNRKTAASMPMTIAGIMSDKDGRWVSNRLTFIHETAYKLLGVNENIDPIMTLCFMSLPVIPELKITDMGLFDVTKFAFTSIEA</sequence>
<feature type="domain" description="Adenine deaminase C-terminal" evidence="8">
    <location>
        <begin position="401"/>
        <end position="570"/>
    </location>
</feature>
<dbReference type="NCBIfam" id="TIGR01178">
    <property type="entry name" value="ade"/>
    <property type="match status" value="1"/>
</dbReference>
<evidence type="ECO:0000256" key="2">
    <source>
        <dbReference type="ARBA" id="ARBA00012782"/>
    </source>
</evidence>
<organism evidence="9 10">
    <name type="scientific">Pectinatus haikarae</name>
    <dbReference type="NCBI Taxonomy" id="349096"/>
    <lineage>
        <taxon>Bacteria</taxon>
        <taxon>Bacillati</taxon>
        <taxon>Bacillota</taxon>
        <taxon>Negativicutes</taxon>
        <taxon>Selenomonadales</taxon>
        <taxon>Selenomonadaceae</taxon>
        <taxon>Pectinatus</taxon>
    </lineage>
</organism>
<proteinExistence type="inferred from homology"/>
<feature type="domain" description="Amidohydrolase-related" evidence="7">
    <location>
        <begin position="67"/>
        <end position="347"/>
    </location>
</feature>
<keyword evidence="3 6" id="KW-0378">Hydrolase</keyword>
<reference evidence="9 10" key="1">
    <citation type="submission" date="2023-07" db="EMBL/GenBank/DDBJ databases">
        <title>Genomic Encyclopedia of Type Strains, Phase IV (KMG-IV): sequencing the most valuable type-strain genomes for metagenomic binning, comparative biology and taxonomic classification.</title>
        <authorList>
            <person name="Goeker M."/>
        </authorList>
    </citation>
    <scope>NUCLEOTIDE SEQUENCE [LARGE SCALE GENOMIC DNA]</scope>
    <source>
        <strain evidence="9 10">DSM 16980</strain>
    </source>
</reference>
<dbReference type="PANTHER" id="PTHR11113:SF2">
    <property type="entry name" value="ADENINE DEAMINASE"/>
    <property type="match status" value="1"/>
</dbReference>
<evidence type="ECO:0000256" key="3">
    <source>
        <dbReference type="ARBA" id="ARBA00022801"/>
    </source>
</evidence>
<evidence type="ECO:0000256" key="5">
    <source>
        <dbReference type="ARBA" id="ARBA00047720"/>
    </source>
</evidence>
<dbReference type="SUPFAM" id="SSF51556">
    <property type="entry name" value="Metallo-dependent hydrolases"/>
    <property type="match status" value="1"/>
</dbReference>
<dbReference type="Gene3D" id="2.30.40.10">
    <property type="entry name" value="Urease, subunit C, domain 1"/>
    <property type="match status" value="1"/>
</dbReference>
<gene>
    <name evidence="6" type="primary">ade</name>
    <name evidence="9" type="ORF">J2S01_000810</name>
</gene>
<accession>A0ABT9Y5J7</accession>
<evidence type="ECO:0000256" key="1">
    <source>
        <dbReference type="ARBA" id="ARBA00006773"/>
    </source>
</evidence>
<dbReference type="Gene3D" id="3.20.20.140">
    <property type="entry name" value="Metal-dependent hydrolases"/>
    <property type="match status" value="1"/>
</dbReference>
<dbReference type="CDD" id="cd01295">
    <property type="entry name" value="AdeC"/>
    <property type="match status" value="1"/>
</dbReference>
<dbReference type="Pfam" id="PF13382">
    <property type="entry name" value="Adenine_deam_C"/>
    <property type="match status" value="1"/>
</dbReference>